<comment type="caution">
    <text evidence="1">The sequence shown here is derived from an EMBL/GenBank/DDBJ whole genome shotgun (WGS) entry which is preliminary data.</text>
</comment>
<evidence type="ECO:0000313" key="2">
    <source>
        <dbReference type="Proteomes" id="UP001148838"/>
    </source>
</evidence>
<name>A0ABQ8SS22_PERAM</name>
<keyword evidence="2" id="KW-1185">Reference proteome</keyword>
<evidence type="ECO:0000313" key="1">
    <source>
        <dbReference type="EMBL" id="KAJ4436994.1"/>
    </source>
</evidence>
<gene>
    <name evidence="1" type="ORF">ANN_17126</name>
</gene>
<protein>
    <submittedName>
        <fullName evidence="1">Uncharacterized protein</fullName>
    </submittedName>
</protein>
<organism evidence="1 2">
    <name type="scientific">Periplaneta americana</name>
    <name type="common">American cockroach</name>
    <name type="synonym">Blatta americana</name>
    <dbReference type="NCBI Taxonomy" id="6978"/>
    <lineage>
        <taxon>Eukaryota</taxon>
        <taxon>Metazoa</taxon>
        <taxon>Ecdysozoa</taxon>
        <taxon>Arthropoda</taxon>
        <taxon>Hexapoda</taxon>
        <taxon>Insecta</taxon>
        <taxon>Pterygota</taxon>
        <taxon>Neoptera</taxon>
        <taxon>Polyneoptera</taxon>
        <taxon>Dictyoptera</taxon>
        <taxon>Blattodea</taxon>
        <taxon>Blattoidea</taxon>
        <taxon>Blattidae</taxon>
        <taxon>Blattinae</taxon>
        <taxon>Periplaneta</taxon>
    </lineage>
</organism>
<sequence length="80" mass="8817">MAGFARGFIGKSQTSRDITTVFRSVSCLRGGDRKLHKSNADSVMSNGHDMHSVDSSVCVQVAVSSRSVLVKWRSTRERNM</sequence>
<dbReference type="Proteomes" id="UP001148838">
    <property type="component" value="Unassembled WGS sequence"/>
</dbReference>
<proteinExistence type="predicted"/>
<dbReference type="EMBL" id="JAJSOF020000021">
    <property type="protein sequence ID" value="KAJ4436994.1"/>
    <property type="molecule type" value="Genomic_DNA"/>
</dbReference>
<reference evidence="1 2" key="1">
    <citation type="journal article" date="2022" name="Allergy">
        <title>Genome assembly and annotation of Periplaneta americana reveal a comprehensive cockroach allergen profile.</title>
        <authorList>
            <person name="Wang L."/>
            <person name="Xiong Q."/>
            <person name="Saelim N."/>
            <person name="Wang L."/>
            <person name="Nong W."/>
            <person name="Wan A.T."/>
            <person name="Shi M."/>
            <person name="Liu X."/>
            <person name="Cao Q."/>
            <person name="Hui J.H.L."/>
            <person name="Sookrung N."/>
            <person name="Leung T.F."/>
            <person name="Tungtrongchitr A."/>
            <person name="Tsui S.K.W."/>
        </authorList>
    </citation>
    <scope>NUCLEOTIDE SEQUENCE [LARGE SCALE GENOMIC DNA]</scope>
    <source>
        <strain evidence="1">PWHHKU_190912</strain>
    </source>
</reference>
<accession>A0ABQ8SS22</accession>